<evidence type="ECO:0000313" key="2">
    <source>
        <dbReference type="Proteomes" id="UP001338582"/>
    </source>
</evidence>
<protein>
    <submittedName>
        <fullName evidence="1">Uncharacterized protein</fullName>
    </submittedName>
</protein>
<dbReference type="AlphaFoldDB" id="A0AAX4HDH3"/>
<gene>
    <name evidence="1" type="ORF">PUMCH_003820</name>
</gene>
<name>A0AAX4HDH3_9ASCO</name>
<proteinExistence type="predicted"/>
<sequence>MLPIDPKPNLRSMYRNIVRGLRKIKHCQPTISFALDVPENLRNELEKAKSDSLLYKELLLPELHFLAKEEFSKELTDLYLVKGYKQLSFGTELILAIDDIKLDKAAAWNNLINLLVKYRSAQLRQSRWREKYHENRDQIERALLKEMPSQLARKRSSLLEQIKAKERNINVTFSTLSSSARTKYYKKQHEQSQINASETMKMHLKELQKKKKIPNPFKLPYVSTPESFLLLDQPNQTYMVPGAAKSSVIKDAYDSDIIRAILEPEVEYRLNEKHFLGKVDDIVNNRGPAKVKICASNAGIMPAFYLRKPLKPRNYLKMMAIDIKRLMRSVRKRLVWLLPLENAIGVSEPKFGDGYGVIGSRGFSSNEIMFCEEYYLNLALQEVTWEYLLEEQTSGKKIGVCNTKRLDQLLKSWQEPLIETTAALNKEVSYFHTKYRTLRDQLRLERSTAQEDANAHYTTIVQKYLDVLQMKEDEKVFMHSDIYNVKRTPETTYEQELLAQDLLPTKNRPGLPLRENLGSLLGDCLEAVGLKGFKIGQAFKKKHSIIEKE</sequence>
<accession>A0AAX4HDH3</accession>
<organism evidence="1 2">
    <name type="scientific">Australozyma saopauloensis</name>
    <dbReference type="NCBI Taxonomy" id="291208"/>
    <lineage>
        <taxon>Eukaryota</taxon>
        <taxon>Fungi</taxon>
        <taxon>Dikarya</taxon>
        <taxon>Ascomycota</taxon>
        <taxon>Saccharomycotina</taxon>
        <taxon>Pichiomycetes</taxon>
        <taxon>Metschnikowiaceae</taxon>
        <taxon>Australozyma</taxon>
    </lineage>
</organism>
<dbReference type="GeneID" id="88174883"/>
<keyword evidence="2" id="KW-1185">Reference proteome</keyword>
<dbReference type="KEGG" id="asau:88174883"/>
<dbReference type="RefSeq" id="XP_062878847.1">
    <property type="nucleotide sequence ID" value="XM_063022777.1"/>
</dbReference>
<reference evidence="1 2" key="1">
    <citation type="submission" date="2023-10" db="EMBL/GenBank/DDBJ databases">
        <title>Draft Genome Sequence of Candida saopaulonensis from a very Premature Infant with Sepsis.</title>
        <authorList>
            <person name="Ning Y."/>
            <person name="Dai R."/>
            <person name="Xiao M."/>
            <person name="Xu Y."/>
            <person name="Yan Q."/>
            <person name="Zhang L."/>
        </authorList>
    </citation>
    <scope>NUCLEOTIDE SEQUENCE [LARGE SCALE GENOMIC DNA]</scope>
    <source>
        <strain evidence="1 2">19XY460</strain>
    </source>
</reference>
<dbReference type="EMBL" id="CP138897">
    <property type="protein sequence ID" value="WPK26466.1"/>
    <property type="molecule type" value="Genomic_DNA"/>
</dbReference>
<evidence type="ECO:0000313" key="1">
    <source>
        <dbReference type="EMBL" id="WPK26466.1"/>
    </source>
</evidence>
<dbReference type="Proteomes" id="UP001338582">
    <property type="component" value="Chromosome 4"/>
</dbReference>